<accession>A0AA35CMZ9</accession>
<feature type="domain" description="CheW-like" evidence="1">
    <location>
        <begin position="5"/>
        <end position="145"/>
    </location>
</feature>
<dbReference type="InterPro" id="IPR002545">
    <property type="entry name" value="CheW-lke_dom"/>
</dbReference>
<dbReference type="Pfam" id="PF01584">
    <property type="entry name" value="CheW"/>
    <property type="match status" value="1"/>
</dbReference>
<organism evidence="2 4">
    <name type="scientific">Caldinitratiruptor microaerophilus</name>
    <dbReference type="NCBI Taxonomy" id="671077"/>
    <lineage>
        <taxon>Bacteria</taxon>
        <taxon>Bacillati</taxon>
        <taxon>Bacillota</taxon>
        <taxon>Clostridia</taxon>
        <taxon>Eubacteriales</taxon>
        <taxon>Symbiobacteriaceae</taxon>
        <taxon>Caldinitratiruptor</taxon>
    </lineage>
</organism>
<proteinExistence type="predicted"/>
<dbReference type="InterPro" id="IPR039315">
    <property type="entry name" value="CheW"/>
</dbReference>
<gene>
    <name evidence="2" type="primary">cheW-2_2</name>
    <name evidence="3" type="synonym">cheW-2_3</name>
    <name evidence="2" type="ORF">caldi_14310</name>
    <name evidence="3" type="ORF">caldi_24780</name>
</gene>
<dbReference type="Gene3D" id="2.30.30.40">
    <property type="entry name" value="SH3 Domains"/>
    <property type="match status" value="1"/>
</dbReference>
<reference evidence="2" key="1">
    <citation type="submission" date="2022-03" db="EMBL/GenBank/DDBJ databases">
        <title>Complete genome sequence of Caldinitratiruptor microaerophilus.</title>
        <authorList>
            <person name="Mukaiyama R."/>
            <person name="Nishiyama T."/>
            <person name="Ueda K."/>
        </authorList>
    </citation>
    <scope>NUCLEOTIDE SEQUENCE</scope>
    <source>
        <strain evidence="2">JCM 16183</strain>
    </source>
</reference>
<dbReference type="KEGG" id="cmic:caldi_14310"/>
<dbReference type="InterPro" id="IPR036061">
    <property type="entry name" value="CheW-like_dom_sf"/>
</dbReference>
<evidence type="ECO:0000313" key="4">
    <source>
        <dbReference type="Proteomes" id="UP001163687"/>
    </source>
</evidence>
<name>A0AA35CMZ9_9FIRM</name>
<dbReference type="GO" id="GO:0005829">
    <property type="term" value="C:cytosol"/>
    <property type="evidence" value="ECO:0007669"/>
    <property type="project" value="TreeGrafter"/>
</dbReference>
<dbReference type="SUPFAM" id="SSF50341">
    <property type="entry name" value="CheW-like"/>
    <property type="match status" value="1"/>
</dbReference>
<dbReference type="PANTHER" id="PTHR22617">
    <property type="entry name" value="CHEMOTAXIS SENSOR HISTIDINE KINASE-RELATED"/>
    <property type="match status" value="1"/>
</dbReference>
<dbReference type="PROSITE" id="PS50851">
    <property type="entry name" value="CHEW"/>
    <property type="match status" value="1"/>
</dbReference>
<protein>
    <submittedName>
        <fullName evidence="2">Chemotaxis protein CheW</fullName>
    </submittedName>
</protein>
<sequence>MLADEVQLVTFKVDNEEYGVDIMQVQEIIRVGNIVRVPGAPPFVEGIMDLRGKVLPVVDLRRRFHLESREHDATSRIVVINLADMTLGLIVDSITEVLRLPNSAIEPPPRIVAGIDARFLKGIGRVDKRLLILLDLDRIFSEEEIAGIGRMAEAAVQEA</sequence>
<dbReference type="SMART" id="SM00260">
    <property type="entry name" value="CheW"/>
    <property type="match status" value="1"/>
</dbReference>
<dbReference type="GO" id="GO:0007165">
    <property type="term" value="P:signal transduction"/>
    <property type="evidence" value="ECO:0007669"/>
    <property type="project" value="InterPro"/>
</dbReference>
<dbReference type="Proteomes" id="UP001163687">
    <property type="component" value="Chromosome"/>
</dbReference>
<evidence type="ECO:0000313" key="3">
    <source>
        <dbReference type="EMBL" id="BDG61388.1"/>
    </source>
</evidence>
<dbReference type="CDD" id="cd00732">
    <property type="entry name" value="CheW"/>
    <property type="match status" value="1"/>
</dbReference>
<dbReference type="PANTHER" id="PTHR22617:SF23">
    <property type="entry name" value="CHEMOTAXIS PROTEIN CHEW"/>
    <property type="match status" value="1"/>
</dbReference>
<dbReference type="EMBL" id="AP025628">
    <property type="protein sequence ID" value="BDG60341.1"/>
    <property type="molecule type" value="Genomic_DNA"/>
</dbReference>
<dbReference type="Gene3D" id="2.40.50.180">
    <property type="entry name" value="CheA-289, Domain 4"/>
    <property type="match status" value="1"/>
</dbReference>
<evidence type="ECO:0000313" key="2">
    <source>
        <dbReference type="EMBL" id="BDG60341.1"/>
    </source>
</evidence>
<dbReference type="GO" id="GO:0006935">
    <property type="term" value="P:chemotaxis"/>
    <property type="evidence" value="ECO:0007669"/>
    <property type="project" value="InterPro"/>
</dbReference>
<dbReference type="KEGG" id="cmic:caldi_24780"/>
<dbReference type="AlphaFoldDB" id="A0AA35CMZ9"/>
<evidence type="ECO:0000259" key="1">
    <source>
        <dbReference type="PROSITE" id="PS50851"/>
    </source>
</evidence>
<keyword evidence="4" id="KW-1185">Reference proteome</keyword>
<dbReference type="EMBL" id="AP025628">
    <property type="protein sequence ID" value="BDG61388.1"/>
    <property type="molecule type" value="Genomic_DNA"/>
</dbReference>